<feature type="compositionally biased region" description="Pro residues" evidence="1">
    <location>
        <begin position="178"/>
        <end position="187"/>
    </location>
</feature>
<accession>A0ABP0EHQ5</accession>
<evidence type="ECO:0000256" key="1">
    <source>
        <dbReference type="SAM" id="MobiDB-lite"/>
    </source>
</evidence>
<evidence type="ECO:0000313" key="3">
    <source>
        <dbReference type="Proteomes" id="UP001497600"/>
    </source>
</evidence>
<protein>
    <recommendedName>
        <fullName evidence="4">SH3 domain-containing protein</fullName>
    </recommendedName>
</protein>
<evidence type="ECO:0008006" key="4">
    <source>
        <dbReference type="Google" id="ProtNLM"/>
    </source>
</evidence>
<feature type="compositionally biased region" description="Polar residues" evidence="1">
    <location>
        <begin position="106"/>
        <end position="120"/>
    </location>
</feature>
<dbReference type="EMBL" id="OZ004257">
    <property type="protein sequence ID" value="CAK7908709.1"/>
    <property type="molecule type" value="Genomic_DNA"/>
</dbReference>
<feature type="compositionally biased region" description="Polar residues" evidence="1">
    <location>
        <begin position="141"/>
        <end position="157"/>
    </location>
</feature>
<gene>
    <name evidence="2" type="ORF">CAAN4_E11452</name>
</gene>
<sequence length="321" mass="35841">MVPWWLSEGYREARYHFAYAKVSYRQKYYSSSKNPRVIQAKMGNTTLLSLRTCPRDQYLVKPGEFLALERKDKVYVEEESSTENKVIDPFLGFSRSPSMQCVCASQIEQEGSGSTDSSKPSFMDRMRSLTGRDSGGLIETPVTSNVNTPIQTTNKSIQKYIPPPPPPPPPLSESSNEPQPPPLPPRPTTEKPSRYKSLIGRLHQPSSSRSVSLSSKSRVSSGGEVWKNVLNDVSLSAARVSIGHSPKTSIHFKVLSGDFIEAEMYPQKETVRGSSKQTNLEGGHGYDFILELESQTDSRPQTVDSSNFLSLYELTRRETIP</sequence>
<name>A0ABP0EHQ5_9ASCO</name>
<dbReference type="Proteomes" id="UP001497600">
    <property type="component" value="Chromosome E"/>
</dbReference>
<reference evidence="2 3" key="1">
    <citation type="submission" date="2024-01" db="EMBL/GenBank/DDBJ databases">
        <authorList>
            <consortium name="Genoscope - CEA"/>
            <person name="William W."/>
        </authorList>
    </citation>
    <scope>NUCLEOTIDE SEQUENCE [LARGE SCALE GENOMIC DNA]</scope>
    <source>
        <strain evidence="2 3">29B2s-10</strain>
    </source>
</reference>
<organism evidence="2 3">
    <name type="scientific">[Candida] anglica</name>
    <dbReference type="NCBI Taxonomy" id="148631"/>
    <lineage>
        <taxon>Eukaryota</taxon>
        <taxon>Fungi</taxon>
        <taxon>Dikarya</taxon>
        <taxon>Ascomycota</taxon>
        <taxon>Saccharomycotina</taxon>
        <taxon>Pichiomycetes</taxon>
        <taxon>Debaryomycetaceae</taxon>
        <taxon>Kurtzmaniella</taxon>
    </lineage>
</organism>
<feature type="region of interest" description="Disordered" evidence="1">
    <location>
        <begin position="106"/>
        <end position="193"/>
    </location>
</feature>
<evidence type="ECO:0000313" key="2">
    <source>
        <dbReference type="EMBL" id="CAK7908709.1"/>
    </source>
</evidence>
<feature type="compositionally biased region" description="Pro residues" evidence="1">
    <location>
        <begin position="161"/>
        <end position="171"/>
    </location>
</feature>
<proteinExistence type="predicted"/>
<keyword evidence="3" id="KW-1185">Reference proteome</keyword>